<dbReference type="RefSeq" id="WP_269883886.1">
    <property type="nucleotide sequence ID" value="NZ_JAQAGZ010000017.1"/>
</dbReference>
<dbReference type="PANTHER" id="PTHR30193:SF37">
    <property type="entry name" value="INNER MEMBRANE ABC TRANSPORTER PERMEASE PROTEIN YCJO"/>
    <property type="match status" value="1"/>
</dbReference>
<dbReference type="EMBL" id="JAQAGZ010000017">
    <property type="protein sequence ID" value="MCZ8515355.1"/>
    <property type="molecule type" value="Genomic_DNA"/>
</dbReference>
<feature type="transmembrane region" description="Helical" evidence="7">
    <location>
        <begin position="36"/>
        <end position="58"/>
    </location>
</feature>
<keyword evidence="5 7" id="KW-1133">Transmembrane helix</keyword>
<keyword evidence="2 7" id="KW-0813">Transport</keyword>
<keyword evidence="3" id="KW-1003">Cell membrane</keyword>
<feature type="transmembrane region" description="Helical" evidence="7">
    <location>
        <begin position="135"/>
        <end position="158"/>
    </location>
</feature>
<dbReference type="InterPro" id="IPR000515">
    <property type="entry name" value="MetI-like"/>
</dbReference>
<comment type="subcellular location">
    <subcellularLocation>
        <location evidence="1 7">Cell membrane</location>
        <topology evidence="1 7">Multi-pass membrane protein</topology>
    </subcellularLocation>
</comment>
<dbReference type="CDD" id="cd06261">
    <property type="entry name" value="TM_PBP2"/>
    <property type="match status" value="1"/>
</dbReference>
<evidence type="ECO:0000313" key="10">
    <source>
        <dbReference type="Proteomes" id="UP001527882"/>
    </source>
</evidence>
<dbReference type="Pfam" id="PF00528">
    <property type="entry name" value="BPD_transp_1"/>
    <property type="match status" value="1"/>
</dbReference>
<accession>A0ABT4QEP6</accession>
<feature type="transmembrane region" description="Helical" evidence="7">
    <location>
        <begin position="238"/>
        <end position="258"/>
    </location>
</feature>
<evidence type="ECO:0000256" key="7">
    <source>
        <dbReference type="RuleBase" id="RU363032"/>
    </source>
</evidence>
<organism evidence="9 10">
    <name type="scientific">Paenibacillus gyeongsangnamensis</name>
    <dbReference type="NCBI Taxonomy" id="3388067"/>
    <lineage>
        <taxon>Bacteria</taxon>
        <taxon>Bacillati</taxon>
        <taxon>Bacillota</taxon>
        <taxon>Bacilli</taxon>
        <taxon>Bacillales</taxon>
        <taxon>Paenibacillaceae</taxon>
        <taxon>Paenibacillus</taxon>
    </lineage>
</organism>
<feature type="transmembrane region" description="Helical" evidence="7">
    <location>
        <begin position="178"/>
        <end position="195"/>
    </location>
</feature>
<evidence type="ECO:0000313" key="9">
    <source>
        <dbReference type="EMBL" id="MCZ8515355.1"/>
    </source>
</evidence>
<protein>
    <submittedName>
        <fullName evidence="9">Sugar ABC transporter permease</fullName>
    </submittedName>
</protein>
<comment type="caution">
    <text evidence="9">The sequence shown here is derived from an EMBL/GenBank/DDBJ whole genome shotgun (WGS) entry which is preliminary data.</text>
</comment>
<dbReference type="InterPro" id="IPR035906">
    <property type="entry name" value="MetI-like_sf"/>
</dbReference>
<evidence type="ECO:0000256" key="6">
    <source>
        <dbReference type="ARBA" id="ARBA00023136"/>
    </source>
</evidence>
<evidence type="ECO:0000256" key="3">
    <source>
        <dbReference type="ARBA" id="ARBA00022475"/>
    </source>
</evidence>
<evidence type="ECO:0000256" key="4">
    <source>
        <dbReference type="ARBA" id="ARBA00022692"/>
    </source>
</evidence>
<reference evidence="9 10" key="1">
    <citation type="submission" date="2022-12" db="EMBL/GenBank/DDBJ databases">
        <title>Draft genome sequence of Paenibacillus sp. dW9.</title>
        <authorList>
            <person name="Choi E.-W."/>
            <person name="Kim D.-U."/>
        </authorList>
    </citation>
    <scope>NUCLEOTIDE SEQUENCE [LARGE SCALE GENOMIC DNA]</scope>
    <source>
        <strain evidence="10">dW9</strain>
    </source>
</reference>
<dbReference type="PROSITE" id="PS50928">
    <property type="entry name" value="ABC_TM1"/>
    <property type="match status" value="1"/>
</dbReference>
<feature type="transmembrane region" description="Helical" evidence="7">
    <location>
        <begin position="295"/>
        <end position="318"/>
    </location>
</feature>
<sequence length="329" mass="36501">MNHSTKLSHESNALPGRMNTVRTTRSISSHRNRKTLWCYAFITPQLIMFLVFTLYPIVMSYVYSFFRWNGYGPLEGFIGFDNFVETIYDPVFWNAFKNNFIFMVSLVAVQVPLALVLAIILNAHWLKGSAAYRAIYFLPVVTTTAVVGLVMRFIFGAYKGLVNEVLLKLGLIEKPVDWIGSIDTALLIVIIVGIWKSFGMNMIYWLAGLQSLPKEIYEAARVDGANTLQQFRYITVPLLMPVGSVILLLSAVNALHVFDLVKAMTEGGPAFATDMVDLYIYRYAFSSAGEARVGFASAAGIFYGIAVLVISLILGALVKMTGGKSTQGH</sequence>
<dbReference type="SUPFAM" id="SSF161098">
    <property type="entry name" value="MetI-like"/>
    <property type="match status" value="1"/>
</dbReference>
<dbReference type="PANTHER" id="PTHR30193">
    <property type="entry name" value="ABC TRANSPORTER PERMEASE PROTEIN"/>
    <property type="match status" value="1"/>
</dbReference>
<comment type="similarity">
    <text evidence="7">Belongs to the binding-protein-dependent transport system permease family.</text>
</comment>
<gene>
    <name evidence="9" type="ORF">O9H85_23680</name>
</gene>
<evidence type="ECO:0000256" key="5">
    <source>
        <dbReference type="ARBA" id="ARBA00022989"/>
    </source>
</evidence>
<evidence type="ECO:0000259" key="8">
    <source>
        <dbReference type="PROSITE" id="PS50928"/>
    </source>
</evidence>
<feature type="transmembrane region" description="Helical" evidence="7">
    <location>
        <begin position="100"/>
        <end position="123"/>
    </location>
</feature>
<proteinExistence type="inferred from homology"/>
<dbReference type="Proteomes" id="UP001527882">
    <property type="component" value="Unassembled WGS sequence"/>
</dbReference>
<name>A0ABT4QEP6_9BACL</name>
<evidence type="ECO:0000256" key="1">
    <source>
        <dbReference type="ARBA" id="ARBA00004651"/>
    </source>
</evidence>
<feature type="domain" description="ABC transmembrane type-1" evidence="8">
    <location>
        <begin position="96"/>
        <end position="314"/>
    </location>
</feature>
<keyword evidence="4 7" id="KW-0812">Transmembrane</keyword>
<dbReference type="Gene3D" id="1.10.3720.10">
    <property type="entry name" value="MetI-like"/>
    <property type="match status" value="1"/>
</dbReference>
<evidence type="ECO:0000256" key="2">
    <source>
        <dbReference type="ARBA" id="ARBA00022448"/>
    </source>
</evidence>
<dbReference type="InterPro" id="IPR051393">
    <property type="entry name" value="ABC_transporter_permease"/>
</dbReference>
<keyword evidence="6 7" id="KW-0472">Membrane</keyword>
<keyword evidence="10" id="KW-1185">Reference proteome</keyword>